<keyword evidence="3" id="KW-0804">Transcription</keyword>
<dbReference type="AlphaFoldDB" id="A0AAN2C9J8"/>
<dbReference type="InterPro" id="IPR050204">
    <property type="entry name" value="AraC_XylS_family_regulators"/>
</dbReference>
<dbReference type="PANTHER" id="PTHR46796">
    <property type="entry name" value="HTH-TYPE TRANSCRIPTIONAL ACTIVATOR RHAS-RELATED"/>
    <property type="match status" value="1"/>
</dbReference>
<dbReference type="GO" id="GO:0003700">
    <property type="term" value="F:DNA-binding transcription factor activity"/>
    <property type="evidence" value="ECO:0007669"/>
    <property type="project" value="InterPro"/>
</dbReference>
<keyword evidence="1" id="KW-0805">Transcription regulation</keyword>
<dbReference type="EMBL" id="AP025523">
    <property type="protein sequence ID" value="BDE06374.1"/>
    <property type="molecule type" value="Genomic_DNA"/>
</dbReference>
<feature type="domain" description="HTH araC/xylS-type" evidence="4">
    <location>
        <begin position="175"/>
        <end position="275"/>
    </location>
</feature>
<accession>A0AAN2C9J8</accession>
<evidence type="ECO:0000256" key="1">
    <source>
        <dbReference type="ARBA" id="ARBA00023015"/>
    </source>
</evidence>
<evidence type="ECO:0000313" key="6">
    <source>
        <dbReference type="Proteomes" id="UP001317532"/>
    </source>
</evidence>
<dbReference type="Pfam" id="PF20240">
    <property type="entry name" value="DUF6597"/>
    <property type="match status" value="1"/>
</dbReference>
<protein>
    <recommendedName>
        <fullName evidence="4">HTH araC/xylS-type domain-containing protein</fullName>
    </recommendedName>
</protein>
<reference evidence="5 6" key="1">
    <citation type="journal article" date="2022" name="ISME Commun">
        <title>Vulcanimicrobium alpinus gen. nov. sp. nov., the first cultivated representative of the candidate phylum 'Eremiobacterota', is a metabolically versatile aerobic anoxygenic phototroph.</title>
        <authorList>
            <person name="Yabe S."/>
            <person name="Muto K."/>
            <person name="Abe K."/>
            <person name="Yokota A."/>
            <person name="Staudigel H."/>
            <person name="Tebo B.M."/>
        </authorList>
    </citation>
    <scope>NUCLEOTIDE SEQUENCE [LARGE SCALE GENOMIC DNA]</scope>
    <source>
        <strain evidence="5 6">WC8-2</strain>
    </source>
</reference>
<dbReference type="Gene3D" id="1.10.10.60">
    <property type="entry name" value="Homeodomain-like"/>
    <property type="match status" value="1"/>
</dbReference>
<evidence type="ECO:0000313" key="5">
    <source>
        <dbReference type="EMBL" id="BDE06374.1"/>
    </source>
</evidence>
<evidence type="ECO:0000256" key="2">
    <source>
        <dbReference type="ARBA" id="ARBA00023125"/>
    </source>
</evidence>
<dbReference type="InterPro" id="IPR018060">
    <property type="entry name" value="HTH_AraC"/>
</dbReference>
<dbReference type="InterPro" id="IPR046532">
    <property type="entry name" value="DUF6597"/>
</dbReference>
<dbReference type="GO" id="GO:0043565">
    <property type="term" value="F:sequence-specific DNA binding"/>
    <property type="evidence" value="ECO:0007669"/>
    <property type="project" value="InterPro"/>
</dbReference>
<evidence type="ECO:0000256" key="3">
    <source>
        <dbReference type="ARBA" id="ARBA00023163"/>
    </source>
</evidence>
<evidence type="ECO:0000259" key="4">
    <source>
        <dbReference type="PROSITE" id="PS01124"/>
    </source>
</evidence>
<organism evidence="5 6">
    <name type="scientific">Vulcanimicrobium alpinum</name>
    <dbReference type="NCBI Taxonomy" id="3016050"/>
    <lineage>
        <taxon>Bacteria</taxon>
        <taxon>Bacillati</taxon>
        <taxon>Vulcanimicrobiota</taxon>
        <taxon>Vulcanimicrobiia</taxon>
        <taxon>Vulcanimicrobiales</taxon>
        <taxon>Vulcanimicrobiaceae</taxon>
        <taxon>Vulcanimicrobium</taxon>
    </lineage>
</organism>
<dbReference type="SUPFAM" id="SSF46689">
    <property type="entry name" value="Homeodomain-like"/>
    <property type="match status" value="1"/>
</dbReference>
<dbReference type="SMART" id="SM00342">
    <property type="entry name" value="HTH_ARAC"/>
    <property type="match status" value="1"/>
</dbReference>
<dbReference type="KEGG" id="vab:WPS_16500"/>
<dbReference type="PROSITE" id="PS01124">
    <property type="entry name" value="HTH_ARAC_FAMILY_2"/>
    <property type="match status" value="1"/>
</dbReference>
<proteinExistence type="predicted"/>
<name>A0AAN2C9J8_UNVUL</name>
<dbReference type="RefSeq" id="WP_317997338.1">
    <property type="nucleotide sequence ID" value="NZ_AP025523.1"/>
</dbReference>
<sequence length="297" mass="32101">MIATTRTESALGVWTVTHFTPHAADPLADVLERIWLFSGRTALPGERVFPDGSVQIVAQLDGDRDARYRPAGPGPCDPYPPLSISGLRTGTTAILAPERAVRVLGIQLVPTGAFRLLRTSLHALTERDLDLHDVIGRAAAELGERCAGARDDGACVRAAIAWVASRLERGSDPAAPVVRALRAIVEGGGADAIADLDALSDRSRSRFTAAFRDQVGVAPKRFARLVRFRNALELVQHSPASLGEIALRAGYYDQPHLNAEFRVHAGMTPQQFRRARHFPHSASIAEQIFQDEPAAAM</sequence>
<keyword evidence="6" id="KW-1185">Reference proteome</keyword>
<dbReference type="Proteomes" id="UP001317532">
    <property type="component" value="Chromosome"/>
</dbReference>
<dbReference type="InterPro" id="IPR009057">
    <property type="entry name" value="Homeodomain-like_sf"/>
</dbReference>
<keyword evidence="2" id="KW-0238">DNA-binding</keyword>
<gene>
    <name evidence="5" type="ORF">WPS_16500</name>
</gene>
<dbReference type="Pfam" id="PF12833">
    <property type="entry name" value="HTH_18"/>
    <property type="match status" value="1"/>
</dbReference>
<dbReference type="PANTHER" id="PTHR46796:SF15">
    <property type="entry name" value="BLL1074 PROTEIN"/>
    <property type="match status" value="1"/>
</dbReference>